<dbReference type="RefSeq" id="WP_096054235.1">
    <property type="nucleotide sequence ID" value="NZ_CP023344.1"/>
</dbReference>
<protein>
    <recommendedName>
        <fullName evidence="3">Pappalysin-1 SD scarf domain-containing protein</fullName>
    </recommendedName>
</protein>
<keyword evidence="2" id="KW-0732">Signal</keyword>
<evidence type="ECO:0000259" key="3">
    <source>
        <dbReference type="Pfam" id="PF25900"/>
    </source>
</evidence>
<organism evidence="4 5">
    <name type="scientific">Nibricoccus aquaticus</name>
    <dbReference type="NCBI Taxonomy" id="2576891"/>
    <lineage>
        <taxon>Bacteria</taxon>
        <taxon>Pseudomonadati</taxon>
        <taxon>Verrucomicrobiota</taxon>
        <taxon>Opitutia</taxon>
        <taxon>Opitutales</taxon>
        <taxon>Opitutaceae</taxon>
        <taxon>Nibricoccus</taxon>
    </lineage>
</organism>
<dbReference type="AlphaFoldDB" id="A0A290Q5Z8"/>
<dbReference type="EMBL" id="CP023344">
    <property type="protein sequence ID" value="ATC62600.1"/>
    <property type="molecule type" value="Genomic_DNA"/>
</dbReference>
<feature type="region of interest" description="Disordered" evidence="1">
    <location>
        <begin position="295"/>
        <end position="330"/>
    </location>
</feature>
<dbReference type="OrthoDB" id="9182745at2"/>
<reference evidence="4 5" key="1">
    <citation type="submission" date="2017-09" db="EMBL/GenBank/DDBJ databases">
        <title>Complete genome sequence of Verrucomicrobial strain HZ-65, isolated from freshwater.</title>
        <authorList>
            <person name="Choi A."/>
        </authorList>
    </citation>
    <scope>NUCLEOTIDE SEQUENCE [LARGE SCALE GENOMIC DNA]</scope>
    <source>
        <strain evidence="4 5">HZ-65</strain>
    </source>
</reference>
<feature type="compositionally biased region" description="Low complexity" evidence="1">
    <location>
        <begin position="295"/>
        <end position="314"/>
    </location>
</feature>
<keyword evidence="5" id="KW-1185">Reference proteome</keyword>
<sequence>MTARFQRLLLIGLAVIAAGMTTARAGTAQINAWLIGAGRAQVIAGQPLRIGVEIAPAENSNEPVSIVARGDDWRRDVSVELSPDAGGSAVAAQANGAGGQKQITATAENPVSGLWWIPAATTEKLAPGKYSLRVRWSGAPTPEPLALEILPAATAQDPMERVLALAYDDVLGGRPEAAALRVDAVLTANADNIDLLTFRGLLCLSASDPVSAKACLVRAQALAASIEGVEPSVTLYELRRRLDAPDDATVSSAVGGGDASAIPAWSRPPESVFRSRELATASAISPAVAPTAASAANATSPAPTAVTNSASSTAEKITVPGSTASKPVSVGNAPTAPSSVIASTTPQAAKAELASYASVETGVIVPPADLAEASIRSESRGQWATGAKASSEYGSPGYAAMQAMGAPNVAEGGDNTSAWCPGSSAKGLQWIELTYSKPVHATEVRVRQSYNPGAVVKIEAIDTDGGTHLWWSGIDPARPPGALNAIAWFSVRVPRTAYRVATVRVTLDIDAVASWQEVDAVQLVGEE</sequence>
<evidence type="ECO:0000256" key="1">
    <source>
        <dbReference type="SAM" id="MobiDB-lite"/>
    </source>
</evidence>
<name>A0A290Q5Z8_9BACT</name>
<evidence type="ECO:0000313" key="5">
    <source>
        <dbReference type="Proteomes" id="UP000217265"/>
    </source>
</evidence>
<proteinExistence type="predicted"/>
<feature type="signal peptide" evidence="2">
    <location>
        <begin position="1"/>
        <end position="25"/>
    </location>
</feature>
<dbReference type="InterPro" id="IPR011990">
    <property type="entry name" value="TPR-like_helical_dom_sf"/>
</dbReference>
<dbReference type="SUPFAM" id="SSF48452">
    <property type="entry name" value="TPR-like"/>
    <property type="match status" value="1"/>
</dbReference>
<evidence type="ECO:0000313" key="4">
    <source>
        <dbReference type="EMBL" id="ATC62600.1"/>
    </source>
</evidence>
<accession>A0A290Q5Z8</accession>
<dbReference type="Pfam" id="PF25900">
    <property type="entry name" value="PAPPA"/>
    <property type="match status" value="1"/>
</dbReference>
<feature type="domain" description="Pappalysin-1 SD scarf" evidence="3">
    <location>
        <begin position="381"/>
        <end position="525"/>
    </location>
</feature>
<dbReference type="InterPro" id="IPR058897">
    <property type="entry name" value="PAPPA_SD_C"/>
</dbReference>
<feature type="chain" id="PRO_5013307583" description="Pappalysin-1 SD scarf domain-containing protein" evidence="2">
    <location>
        <begin position="26"/>
        <end position="527"/>
    </location>
</feature>
<gene>
    <name evidence="4" type="ORF">CMV30_00655</name>
</gene>
<dbReference type="KEGG" id="vbh:CMV30_00655"/>
<dbReference type="Proteomes" id="UP000217265">
    <property type="component" value="Chromosome"/>
</dbReference>
<evidence type="ECO:0000256" key="2">
    <source>
        <dbReference type="SAM" id="SignalP"/>
    </source>
</evidence>